<sequence length="348" mass="39763">MVTPRPSLVFGQIWPYPFRDMPILVLLDEHARKSRKIFNYPEHTRRANFLCSGFCSSSKYLLAEHARRAACSELCSSRELIKFIENFFIILFLFRGPLIIFSELIAQLYLWKAYVPQPNTKVLEIKLSQLQKNTYSTASATLDQQFRDNPPLPENVSSKQESSTNNGKENETMSLYSNDATPSTEKTGGHNGIILKITFPPLAQQIGHRDSLANSYQTKRYYKTWSLEIEAKIGNWRELALLDMGATTSIMGQKYKVDQMDTNLPTTSKAAEATDMINVVETRAKTRQKLATMPQTDLKAPEIPEEDKIVDPADLPNQDQWPFTQQKIVHAQKVDPMLDQTRQKVENQ</sequence>
<feature type="compositionally biased region" description="Polar residues" evidence="1">
    <location>
        <begin position="155"/>
        <end position="174"/>
    </location>
</feature>
<evidence type="ECO:0000256" key="1">
    <source>
        <dbReference type="SAM" id="MobiDB-lite"/>
    </source>
</evidence>
<evidence type="ECO:0000313" key="2">
    <source>
        <dbReference type="Proteomes" id="UP000887565"/>
    </source>
</evidence>
<organism evidence="2 3">
    <name type="scientific">Romanomermis culicivorax</name>
    <name type="common">Nematode worm</name>
    <dbReference type="NCBI Taxonomy" id="13658"/>
    <lineage>
        <taxon>Eukaryota</taxon>
        <taxon>Metazoa</taxon>
        <taxon>Ecdysozoa</taxon>
        <taxon>Nematoda</taxon>
        <taxon>Enoplea</taxon>
        <taxon>Dorylaimia</taxon>
        <taxon>Mermithida</taxon>
        <taxon>Mermithoidea</taxon>
        <taxon>Mermithidae</taxon>
        <taxon>Romanomermis</taxon>
    </lineage>
</organism>
<keyword evidence="2" id="KW-1185">Reference proteome</keyword>
<dbReference type="WBParaSite" id="nRc.2.0.1.t08966-RA">
    <property type="protein sequence ID" value="nRc.2.0.1.t08966-RA"/>
    <property type="gene ID" value="nRc.2.0.1.g08966"/>
</dbReference>
<feature type="region of interest" description="Disordered" evidence="1">
    <location>
        <begin position="143"/>
        <end position="174"/>
    </location>
</feature>
<dbReference type="Proteomes" id="UP000887565">
    <property type="component" value="Unplaced"/>
</dbReference>
<evidence type="ECO:0000313" key="3">
    <source>
        <dbReference type="WBParaSite" id="nRc.2.0.1.t08966-RA"/>
    </source>
</evidence>
<name>A0A915I5D1_ROMCU</name>
<accession>A0A915I5D1</accession>
<reference evidence="3" key="1">
    <citation type="submission" date="2022-11" db="UniProtKB">
        <authorList>
            <consortium name="WormBaseParasite"/>
        </authorList>
    </citation>
    <scope>IDENTIFICATION</scope>
</reference>
<dbReference type="AlphaFoldDB" id="A0A915I5D1"/>
<protein>
    <submittedName>
        <fullName evidence="3">Uncharacterized protein</fullName>
    </submittedName>
</protein>
<proteinExistence type="predicted"/>